<protein>
    <submittedName>
        <fullName evidence="3">Aldolase</fullName>
    </submittedName>
</protein>
<evidence type="ECO:0000313" key="3">
    <source>
        <dbReference type="EMBL" id="MBV2358207.1"/>
    </source>
</evidence>
<reference evidence="3" key="1">
    <citation type="submission" date="2021-06" db="EMBL/GenBank/DDBJ databases">
        <title>Thalassococcus sp. CAU 1522 isolated from sea sand, Republic of Korea.</title>
        <authorList>
            <person name="Kim W."/>
        </authorList>
    </citation>
    <scope>NUCLEOTIDE SEQUENCE</scope>
    <source>
        <strain evidence="3">CAU 1522</strain>
    </source>
</reference>
<dbReference type="InterPro" id="IPR050251">
    <property type="entry name" value="HpcH-HpaI_aldolase"/>
</dbReference>
<evidence type="ECO:0000313" key="4">
    <source>
        <dbReference type="Proteomes" id="UP001166293"/>
    </source>
</evidence>
<dbReference type="Proteomes" id="UP001166293">
    <property type="component" value="Unassembled WGS sequence"/>
</dbReference>
<organism evidence="3 4">
    <name type="scientific">Thalassococcus arenae</name>
    <dbReference type="NCBI Taxonomy" id="2851652"/>
    <lineage>
        <taxon>Bacteria</taxon>
        <taxon>Pseudomonadati</taxon>
        <taxon>Pseudomonadota</taxon>
        <taxon>Alphaproteobacteria</taxon>
        <taxon>Rhodobacterales</taxon>
        <taxon>Roseobacteraceae</taxon>
        <taxon>Thalassococcus</taxon>
    </lineage>
</organism>
<keyword evidence="1" id="KW-0479">Metal-binding</keyword>
<sequence length="259" mass="27368">MRTKNFRQTMLSGAPLAGTFLKTPAHQLVEVLEQAGLDFLCLDAEHAPFGRAGLDVCIAMGRALDLPMLVRVADGSPREILQALDYGAAGVVVPHVDSVEKAAEVARAARFGLGGRGYAGSTRWAGYATRPMPELLQRSRDEIVVIAQIEEPAGVEAVEAIAATDGIDGLFLGPADLSVGYGYDHQNSDELKAALTRVGRAARDAGCAYMSFVPTGEDAQAWARDYGMTMFFIASEHGWMRKAAAADVAAVKAIKGSGG</sequence>
<dbReference type="PANTHER" id="PTHR30502">
    <property type="entry name" value="2-KETO-3-DEOXY-L-RHAMNONATE ALDOLASE"/>
    <property type="match status" value="1"/>
</dbReference>
<dbReference type="InterPro" id="IPR005000">
    <property type="entry name" value="Aldolase/citrate-lyase_domain"/>
</dbReference>
<feature type="domain" description="HpcH/HpaI aldolase/citrate lyase" evidence="2">
    <location>
        <begin position="18"/>
        <end position="235"/>
    </location>
</feature>
<gene>
    <name evidence="3" type="ORF">KUH32_00330</name>
</gene>
<accession>A0ABS6N2G1</accession>
<dbReference type="EMBL" id="JAHRWL010000001">
    <property type="protein sequence ID" value="MBV2358207.1"/>
    <property type="molecule type" value="Genomic_DNA"/>
</dbReference>
<proteinExistence type="predicted"/>
<comment type="caution">
    <text evidence="3">The sequence shown here is derived from an EMBL/GenBank/DDBJ whole genome shotgun (WGS) entry which is preliminary data.</text>
</comment>
<evidence type="ECO:0000259" key="2">
    <source>
        <dbReference type="Pfam" id="PF03328"/>
    </source>
</evidence>
<evidence type="ECO:0000256" key="1">
    <source>
        <dbReference type="ARBA" id="ARBA00022723"/>
    </source>
</evidence>
<dbReference type="Pfam" id="PF03328">
    <property type="entry name" value="HpcH_HpaI"/>
    <property type="match status" value="1"/>
</dbReference>
<name>A0ABS6N2G1_9RHOB</name>
<keyword evidence="4" id="KW-1185">Reference proteome</keyword>
<dbReference type="PANTHER" id="PTHR30502:SF0">
    <property type="entry name" value="PHOSPHOENOLPYRUVATE CARBOXYLASE FAMILY PROTEIN"/>
    <property type="match status" value="1"/>
</dbReference>
<dbReference type="RefSeq" id="WP_217776087.1">
    <property type="nucleotide sequence ID" value="NZ_JAHRWL010000001.1"/>
</dbReference>